<gene>
    <name evidence="2" type="ORF">GCM10007895_33820</name>
</gene>
<proteinExistence type="predicted"/>
<feature type="region of interest" description="Disordered" evidence="1">
    <location>
        <begin position="72"/>
        <end position="100"/>
    </location>
</feature>
<accession>A0AA37RZB0</accession>
<dbReference type="Proteomes" id="UP001161422">
    <property type="component" value="Unassembled WGS sequence"/>
</dbReference>
<comment type="caution">
    <text evidence="2">The sequence shown here is derived from an EMBL/GenBank/DDBJ whole genome shotgun (WGS) entry which is preliminary data.</text>
</comment>
<protein>
    <recommendedName>
        <fullName evidence="4">DNA damage-inducible protein YebG</fullName>
    </recommendedName>
</protein>
<dbReference type="Pfam" id="PF07130">
    <property type="entry name" value="YebG"/>
    <property type="match status" value="1"/>
</dbReference>
<dbReference type="InterPro" id="IPR009813">
    <property type="entry name" value="Uncharacterised_YebG"/>
</dbReference>
<evidence type="ECO:0008006" key="4">
    <source>
        <dbReference type="Google" id="ProtNLM"/>
    </source>
</evidence>
<dbReference type="AlphaFoldDB" id="A0AA37RZB0"/>
<dbReference type="EMBL" id="BSNC01000016">
    <property type="protein sequence ID" value="GLP98075.1"/>
    <property type="molecule type" value="Genomic_DNA"/>
</dbReference>
<evidence type="ECO:0000313" key="3">
    <source>
        <dbReference type="Proteomes" id="UP001161422"/>
    </source>
</evidence>
<sequence length="100" mass="10934">MAVEARFVVIRDGVEKMTFTSKKEADAYDKMLDIADNLVPFLQAGEIIDDSDAIERLAFYLAQEKDSLSRLLKGGSAKPAPKKSKTDAATVTELKPASNQ</sequence>
<evidence type="ECO:0000313" key="2">
    <source>
        <dbReference type="EMBL" id="GLP98075.1"/>
    </source>
</evidence>
<dbReference type="InterPro" id="IPR038627">
    <property type="entry name" value="YebG-like_sf"/>
</dbReference>
<name>A0AA37RZB0_9GAMM</name>
<dbReference type="Gene3D" id="1.10.10.710">
    <property type="entry name" value="PSPTO_1197 like"/>
    <property type="match status" value="1"/>
</dbReference>
<evidence type="ECO:0000256" key="1">
    <source>
        <dbReference type="SAM" id="MobiDB-lite"/>
    </source>
</evidence>
<keyword evidence="3" id="KW-1185">Reference proteome</keyword>
<dbReference type="RefSeq" id="WP_095507191.1">
    <property type="nucleotide sequence ID" value="NZ_BSNC01000016.1"/>
</dbReference>
<reference evidence="2" key="2">
    <citation type="submission" date="2023-01" db="EMBL/GenBank/DDBJ databases">
        <title>Draft genome sequence of Paraferrimonas sedimenticola strain NBRC 101628.</title>
        <authorList>
            <person name="Sun Q."/>
            <person name="Mori K."/>
        </authorList>
    </citation>
    <scope>NUCLEOTIDE SEQUENCE</scope>
    <source>
        <strain evidence="2">NBRC 101628</strain>
    </source>
</reference>
<organism evidence="2 3">
    <name type="scientific">Paraferrimonas sedimenticola</name>
    <dbReference type="NCBI Taxonomy" id="375674"/>
    <lineage>
        <taxon>Bacteria</taxon>
        <taxon>Pseudomonadati</taxon>
        <taxon>Pseudomonadota</taxon>
        <taxon>Gammaproteobacteria</taxon>
        <taxon>Alteromonadales</taxon>
        <taxon>Ferrimonadaceae</taxon>
        <taxon>Paraferrimonas</taxon>
    </lineage>
</organism>
<reference evidence="2" key="1">
    <citation type="journal article" date="2014" name="Int. J. Syst. Evol. Microbiol.">
        <title>Complete genome sequence of Corynebacterium casei LMG S-19264T (=DSM 44701T), isolated from a smear-ripened cheese.</title>
        <authorList>
            <consortium name="US DOE Joint Genome Institute (JGI-PGF)"/>
            <person name="Walter F."/>
            <person name="Albersmeier A."/>
            <person name="Kalinowski J."/>
            <person name="Ruckert C."/>
        </authorList>
    </citation>
    <scope>NUCLEOTIDE SEQUENCE</scope>
    <source>
        <strain evidence="2">NBRC 101628</strain>
    </source>
</reference>